<dbReference type="Proteomes" id="UP000256900">
    <property type="component" value="Unassembled WGS sequence"/>
</dbReference>
<evidence type="ECO:0000313" key="4">
    <source>
        <dbReference type="Proteomes" id="UP000256900"/>
    </source>
</evidence>
<dbReference type="GO" id="GO:0048039">
    <property type="term" value="F:ubiquinone binding"/>
    <property type="evidence" value="ECO:0007669"/>
    <property type="project" value="InterPro"/>
</dbReference>
<dbReference type="InterPro" id="IPR005031">
    <property type="entry name" value="COQ10_START"/>
</dbReference>
<comment type="similarity">
    <text evidence="1">Belongs to the ribosome association toxin RatA family.</text>
</comment>
<evidence type="ECO:0000256" key="1">
    <source>
        <dbReference type="ARBA" id="ARBA00008918"/>
    </source>
</evidence>
<dbReference type="PANTHER" id="PTHR12901:SF10">
    <property type="entry name" value="COENZYME Q-BINDING PROTEIN COQ10, MITOCHONDRIAL"/>
    <property type="match status" value="1"/>
</dbReference>
<dbReference type="OrthoDB" id="9804759at2"/>
<dbReference type="CDD" id="cd07813">
    <property type="entry name" value="COQ10p_like"/>
    <property type="match status" value="1"/>
</dbReference>
<feature type="domain" description="Coenzyme Q-binding protein COQ10 START" evidence="2">
    <location>
        <begin position="10"/>
        <end position="141"/>
    </location>
</feature>
<evidence type="ECO:0000259" key="2">
    <source>
        <dbReference type="Pfam" id="PF03364"/>
    </source>
</evidence>
<dbReference type="InterPro" id="IPR023393">
    <property type="entry name" value="START-like_dom_sf"/>
</dbReference>
<dbReference type="Pfam" id="PF03364">
    <property type="entry name" value="Polyketide_cyc"/>
    <property type="match status" value="1"/>
</dbReference>
<protein>
    <submittedName>
        <fullName evidence="3">Coenzyme Q-binding protein COQ10</fullName>
    </submittedName>
</protein>
<organism evidence="3 4">
    <name type="scientific">Methylovirgula ligni</name>
    <dbReference type="NCBI Taxonomy" id="569860"/>
    <lineage>
        <taxon>Bacteria</taxon>
        <taxon>Pseudomonadati</taxon>
        <taxon>Pseudomonadota</taxon>
        <taxon>Alphaproteobacteria</taxon>
        <taxon>Hyphomicrobiales</taxon>
        <taxon>Beijerinckiaceae</taxon>
        <taxon>Methylovirgula</taxon>
    </lineage>
</organism>
<sequence>MPSFRTSRMVPHSAKAMFDLVADVEAYPNFLPLCRALTVREHTTLPDGRTLFVADMEVGYKAIRERFTSRVTCDAEKLEILVEYIDGPFRHLENRWRFVAHGERSCKVEFDISYEFKSRALAVLVGGMFETAFRKFAEAFENRADLVYGRAG</sequence>
<dbReference type="AlphaFoldDB" id="A0A3D9YKU9"/>
<dbReference type="SUPFAM" id="SSF55961">
    <property type="entry name" value="Bet v1-like"/>
    <property type="match status" value="1"/>
</dbReference>
<accession>A0A3D9YKU9</accession>
<dbReference type="PANTHER" id="PTHR12901">
    <property type="entry name" value="SPERM PROTEIN HOMOLOG"/>
    <property type="match status" value="1"/>
</dbReference>
<reference evidence="3 4" key="1">
    <citation type="submission" date="2018-08" db="EMBL/GenBank/DDBJ databases">
        <title>Genomic Encyclopedia of Type Strains, Phase IV (KMG-IV): sequencing the most valuable type-strain genomes for metagenomic binning, comparative biology and taxonomic classification.</title>
        <authorList>
            <person name="Goeker M."/>
        </authorList>
    </citation>
    <scope>NUCLEOTIDE SEQUENCE [LARGE SCALE GENOMIC DNA]</scope>
    <source>
        <strain evidence="3 4">BW863</strain>
    </source>
</reference>
<dbReference type="InterPro" id="IPR044996">
    <property type="entry name" value="COQ10-like"/>
</dbReference>
<keyword evidence="4" id="KW-1185">Reference proteome</keyword>
<dbReference type="GO" id="GO:0045333">
    <property type="term" value="P:cellular respiration"/>
    <property type="evidence" value="ECO:0007669"/>
    <property type="project" value="InterPro"/>
</dbReference>
<comment type="caution">
    <text evidence="3">The sequence shown here is derived from an EMBL/GenBank/DDBJ whole genome shotgun (WGS) entry which is preliminary data.</text>
</comment>
<dbReference type="EMBL" id="QUMO01000006">
    <property type="protein sequence ID" value="REF83185.1"/>
    <property type="molecule type" value="Genomic_DNA"/>
</dbReference>
<name>A0A3D9YKU9_9HYPH</name>
<evidence type="ECO:0000313" key="3">
    <source>
        <dbReference type="EMBL" id="REF83185.1"/>
    </source>
</evidence>
<dbReference type="Gene3D" id="3.30.530.20">
    <property type="match status" value="1"/>
</dbReference>
<proteinExistence type="inferred from homology"/>
<dbReference type="RefSeq" id="WP_115837660.1">
    <property type="nucleotide sequence ID" value="NZ_CP025086.1"/>
</dbReference>
<gene>
    <name evidence="3" type="ORF">DES32_3100</name>
</gene>